<organism evidence="1 2">
    <name type="scientific">Gossypium arboreum</name>
    <name type="common">Tree cotton</name>
    <name type="synonym">Gossypium nanking</name>
    <dbReference type="NCBI Taxonomy" id="29729"/>
    <lineage>
        <taxon>Eukaryota</taxon>
        <taxon>Viridiplantae</taxon>
        <taxon>Streptophyta</taxon>
        <taxon>Embryophyta</taxon>
        <taxon>Tracheophyta</taxon>
        <taxon>Spermatophyta</taxon>
        <taxon>Magnoliopsida</taxon>
        <taxon>eudicotyledons</taxon>
        <taxon>Gunneridae</taxon>
        <taxon>Pentapetalae</taxon>
        <taxon>rosids</taxon>
        <taxon>malvids</taxon>
        <taxon>Malvales</taxon>
        <taxon>Malvaceae</taxon>
        <taxon>Malvoideae</taxon>
        <taxon>Gossypium</taxon>
    </lineage>
</organism>
<reference evidence="1 2" key="1">
    <citation type="submission" date="2023-03" db="EMBL/GenBank/DDBJ databases">
        <title>WGS of Gossypium arboreum.</title>
        <authorList>
            <person name="Yu D."/>
        </authorList>
    </citation>
    <scope>NUCLEOTIDE SEQUENCE [LARGE SCALE GENOMIC DNA]</scope>
    <source>
        <tissue evidence="1">Leaf</tissue>
    </source>
</reference>
<keyword evidence="2" id="KW-1185">Reference proteome</keyword>
<dbReference type="PANTHER" id="PTHR32108">
    <property type="entry name" value="DNA-DIRECTED RNA POLYMERASE SUBUNIT ALPHA"/>
    <property type="match status" value="1"/>
</dbReference>
<dbReference type="Proteomes" id="UP001358586">
    <property type="component" value="Chromosome 1"/>
</dbReference>
<dbReference type="EMBL" id="JARKNE010000001">
    <property type="protein sequence ID" value="KAK5845779.1"/>
    <property type="molecule type" value="Genomic_DNA"/>
</dbReference>
<protein>
    <submittedName>
        <fullName evidence="1">Uncharacterized protein</fullName>
    </submittedName>
</protein>
<evidence type="ECO:0000313" key="2">
    <source>
        <dbReference type="Proteomes" id="UP001358586"/>
    </source>
</evidence>
<gene>
    <name evidence="1" type="ORF">PVK06_002002</name>
</gene>
<sequence length="119" mass="14028">MRVVKFDNTPNTENLLPNHSDQGVNAIGEASERRIKEDVAEMRMPMKVIWEEMMKRGMLTSKNERRETRNYGEFHEKEGHEVQDYEEFKALVQSFIENKELQIFEGSSCEKQVCVLEDE</sequence>
<name>A0ABR0R3K9_GOSAR</name>
<proteinExistence type="predicted"/>
<accession>A0ABR0R3K9</accession>
<comment type="caution">
    <text evidence="1">The sequence shown here is derived from an EMBL/GenBank/DDBJ whole genome shotgun (WGS) entry which is preliminary data.</text>
</comment>
<evidence type="ECO:0000313" key="1">
    <source>
        <dbReference type="EMBL" id="KAK5845779.1"/>
    </source>
</evidence>
<dbReference type="PANTHER" id="PTHR32108:SF5">
    <property type="entry name" value="DYNACTIN SUBUNIT 1-LIKE"/>
    <property type="match status" value="1"/>
</dbReference>